<evidence type="ECO:0000313" key="2">
    <source>
        <dbReference type="EMBL" id="OEJ93785.1"/>
    </source>
</evidence>
<accession>A0A1D3DN78</accession>
<evidence type="ECO:0000313" key="3">
    <source>
        <dbReference type="Proteomes" id="UP000095329"/>
    </source>
</evidence>
<keyword evidence="3" id="KW-1185">Reference proteome</keyword>
<gene>
    <name evidence="2" type="ORF">J116_004205</name>
</gene>
<protein>
    <submittedName>
        <fullName evidence="2">Uncharacterized protein</fullName>
    </submittedName>
</protein>
<dbReference type="EMBL" id="ASHX02000001">
    <property type="protein sequence ID" value="OEJ93785.1"/>
    <property type="molecule type" value="Genomic_DNA"/>
</dbReference>
<dbReference type="AlphaFoldDB" id="A0A1D3DN78"/>
<comment type="caution">
    <text evidence="2">The sequence shown here is derived from an EMBL/GenBank/DDBJ whole genome shotgun (WGS) entry which is preliminary data.</text>
</comment>
<proteinExistence type="predicted"/>
<organism evidence="2 3">
    <name type="scientific">Streptomyces thermolilacinus SPC6</name>
    <dbReference type="NCBI Taxonomy" id="1306406"/>
    <lineage>
        <taxon>Bacteria</taxon>
        <taxon>Bacillati</taxon>
        <taxon>Actinomycetota</taxon>
        <taxon>Actinomycetes</taxon>
        <taxon>Kitasatosporales</taxon>
        <taxon>Streptomycetaceae</taxon>
        <taxon>Streptomyces</taxon>
    </lineage>
</organism>
<reference evidence="2 3" key="1">
    <citation type="journal article" date="2013" name="Genome Announc.">
        <title>Genome Sequence of Streptomyces violaceusniger Strain SPC6, a Halotolerant Streptomycete That Exhibits Rapid Growth and Development.</title>
        <authorList>
            <person name="Chen X."/>
            <person name="Zhang B."/>
            <person name="Zhang W."/>
            <person name="Wu X."/>
            <person name="Zhang M."/>
            <person name="Chen T."/>
            <person name="Liu G."/>
            <person name="Dyson P."/>
        </authorList>
    </citation>
    <scope>NUCLEOTIDE SEQUENCE [LARGE SCALE GENOMIC DNA]</scope>
    <source>
        <strain evidence="2 3">SPC6</strain>
    </source>
</reference>
<evidence type="ECO:0000256" key="1">
    <source>
        <dbReference type="SAM" id="MobiDB-lite"/>
    </source>
</evidence>
<dbReference type="Proteomes" id="UP000095329">
    <property type="component" value="Unassembled WGS sequence"/>
</dbReference>
<feature type="region of interest" description="Disordered" evidence="1">
    <location>
        <begin position="1"/>
        <end position="69"/>
    </location>
</feature>
<name>A0A1D3DN78_9ACTN</name>
<sequence>MCRAQAARQTPDVLSRAARPGVDVSRAGRRAGTETCRPRDAGPAPDVSYTGRSRRVGGASPAAAVRRLH</sequence>